<dbReference type="PANTHER" id="PTHR21008">
    <property type="entry name" value="S-ADENOSYLMETHIONINE SENSOR UPSTREAM OF MTORC1-RELATED"/>
    <property type="match status" value="1"/>
</dbReference>
<feature type="region of interest" description="Disordered" evidence="5">
    <location>
        <begin position="165"/>
        <end position="240"/>
    </location>
</feature>
<keyword evidence="3 4" id="KW-0949">S-adenosyl-L-methionine</keyword>
<keyword evidence="7" id="KW-1185">Reference proteome</keyword>
<evidence type="ECO:0000256" key="5">
    <source>
        <dbReference type="SAM" id="MobiDB-lite"/>
    </source>
</evidence>
<feature type="compositionally biased region" description="Low complexity" evidence="5">
    <location>
        <begin position="165"/>
        <end position="179"/>
    </location>
</feature>
<reference evidence="7" key="1">
    <citation type="journal article" date="2013" name="Genome Announc.">
        <title>Draft genome sequence of the basidiomycetous yeast-like fungus Pseudozyma hubeiensis SY62, which produces an abundant amount of the biosurfactant mannosylerythritol lipids.</title>
        <authorList>
            <person name="Konishi M."/>
            <person name="Hatada Y."/>
            <person name="Horiuchi J."/>
        </authorList>
    </citation>
    <scope>NUCLEOTIDE SEQUENCE [LARGE SCALE GENOMIC DNA]</scope>
    <source>
        <strain evidence="7">SY62</strain>
    </source>
</reference>
<comment type="subcellular location">
    <subcellularLocation>
        <location evidence="4">Nucleus</location>
        <location evidence="4">Nucleolus</location>
    </subcellularLocation>
</comment>
<dbReference type="EMBL" id="DF238808">
    <property type="protein sequence ID" value="GAC97040.1"/>
    <property type="molecule type" value="Genomic_DNA"/>
</dbReference>
<dbReference type="Proteomes" id="UP000014071">
    <property type="component" value="Unassembled WGS sequence"/>
</dbReference>
<keyword evidence="2 4" id="KW-0808">Transferase</keyword>
<dbReference type="GO" id="GO:0005730">
    <property type="term" value="C:nucleolus"/>
    <property type="evidence" value="ECO:0007669"/>
    <property type="project" value="UniProtKB-SubCell"/>
</dbReference>
<dbReference type="InterPro" id="IPR029063">
    <property type="entry name" value="SAM-dependent_MTases_sf"/>
</dbReference>
<dbReference type="OrthoDB" id="5954793at2759"/>
<keyword evidence="1 4" id="KW-0489">Methyltransferase</keyword>
<proteinExistence type="inferred from homology"/>
<evidence type="ECO:0000256" key="1">
    <source>
        <dbReference type="ARBA" id="ARBA00022603"/>
    </source>
</evidence>
<name>R9PG08_PSEHS</name>
<comment type="function">
    <text evidence="4">S-adenosyl-L-methionine-dependent methyltransferase that specifically methylates the N(1) position of an adenine present in helix 65 in 25S rRNA.</text>
</comment>
<dbReference type="HOGENOM" id="CLU_041583_3_0_1"/>
<gene>
    <name evidence="6" type="ORF">PHSY_004624</name>
</gene>
<dbReference type="AlphaFoldDB" id="R9PG08"/>
<dbReference type="Pfam" id="PF11968">
    <property type="entry name" value="Bmt2"/>
    <property type="match status" value="1"/>
</dbReference>
<feature type="binding site" evidence="4">
    <location>
        <position position="345"/>
    </location>
    <ligand>
        <name>S-adenosyl-L-methionine</name>
        <dbReference type="ChEBI" id="CHEBI:59789"/>
    </ligand>
</feature>
<comment type="similarity">
    <text evidence="4">Belongs to the BMT2 family.</text>
</comment>
<feature type="compositionally biased region" description="Basic residues" evidence="5">
    <location>
        <begin position="181"/>
        <end position="199"/>
    </location>
</feature>
<organism evidence="6 7">
    <name type="scientific">Pseudozyma hubeiensis (strain SY62)</name>
    <name type="common">Yeast</name>
    <dbReference type="NCBI Taxonomy" id="1305764"/>
    <lineage>
        <taxon>Eukaryota</taxon>
        <taxon>Fungi</taxon>
        <taxon>Dikarya</taxon>
        <taxon>Basidiomycota</taxon>
        <taxon>Ustilaginomycotina</taxon>
        <taxon>Ustilaginomycetes</taxon>
        <taxon>Ustilaginales</taxon>
        <taxon>Ustilaginaceae</taxon>
        <taxon>Pseudozyma</taxon>
    </lineage>
</organism>
<dbReference type="GO" id="GO:0016433">
    <property type="term" value="F:rRNA (adenine) methyltransferase activity"/>
    <property type="evidence" value="ECO:0007669"/>
    <property type="project" value="UniProtKB-UniRule"/>
</dbReference>
<dbReference type="GeneID" id="24109906"/>
<dbReference type="InterPro" id="IPR021867">
    <property type="entry name" value="Bmt2/SAMTOR"/>
</dbReference>
<feature type="binding site" evidence="4">
    <location>
        <position position="326"/>
    </location>
    <ligand>
        <name>S-adenosyl-L-methionine</name>
        <dbReference type="ChEBI" id="CHEBI:59789"/>
    </ligand>
</feature>
<dbReference type="HAMAP" id="MF_03044">
    <property type="entry name" value="BMT2"/>
    <property type="match status" value="1"/>
</dbReference>
<dbReference type="RefSeq" id="XP_012190627.1">
    <property type="nucleotide sequence ID" value="XM_012335237.1"/>
</dbReference>
<dbReference type="STRING" id="1305764.R9PG08"/>
<dbReference type="SUPFAM" id="SSF53335">
    <property type="entry name" value="S-adenosyl-L-methionine-dependent methyltransferases"/>
    <property type="match status" value="1"/>
</dbReference>
<protein>
    <recommendedName>
        <fullName evidence="4">25S rRNA adenine-N(1) methyltransferase</fullName>
        <ecNumber evidence="4">2.1.1.-</ecNumber>
    </recommendedName>
</protein>
<keyword evidence="4" id="KW-0539">Nucleus</keyword>
<evidence type="ECO:0000256" key="4">
    <source>
        <dbReference type="HAMAP-Rule" id="MF_03044"/>
    </source>
</evidence>
<evidence type="ECO:0000256" key="2">
    <source>
        <dbReference type="ARBA" id="ARBA00022679"/>
    </source>
</evidence>
<dbReference type="EC" id="2.1.1.-" evidence="4"/>
<dbReference type="PANTHER" id="PTHR21008:SF1">
    <property type="entry name" value="25S RRNA (ADENINE(2142)-N(1))-METHYLTRANSFERASE"/>
    <property type="match status" value="1"/>
</dbReference>
<evidence type="ECO:0000313" key="7">
    <source>
        <dbReference type="Proteomes" id="UP000014071"/>
    </source>
</evidence>
<dbReference type="eggNOG" id="ENOG502R82D">
    <property type="taxonomic scope" value="Eukaryota"/>
</dbReference>
<evidence type="ECO:0000313" key="6">
    <source>
        <dbReference type="EMBL" id="GAC97040.1"/>
    </source>
</evidence>
<accession>R9PG08</accession>
<sequence>MFRCDVKECRIMAGRTTERVGGSFVTAVLHRGQRKTTRGETVLPSVIPRTRRSSGDFVPFLHVELHSRGRQSVTIFFLNSEKFPRGREPKPKPQGGSKVDPCSVLLAKSIALTPPHKIANSMSRTKKNKPGAAAARAAKAAAADTAAAAPVAVAEDAPEPIVAAEPAAPAATSEQAPTTSKRGKLIRPRGKRGGIKNRKGGPASKSADVQQSAVKGARKAKSNGTSDAHEHTDSNAAPVPPAEHAEKIAKFHTLLKQLEQAKSAAEKDEIQSGLDSLGGLAQYQAWSLTGSAKAGQTPTSKWCMEALATVYQHDRNLPKFKVLDVGAITGTAYEKYRWVDATYIDLHPQGDNVQKYSFFDFPTPTAAEAQYNMVALSLVINFVGDVRKRGEMLRHVHKYLPTAEDVPGFCFLVLPLSCLTNSRYMNQTHLRAILDSLGFTVVKQSDSNKLSRWLLQRKPLAERKAAAKKNENPAADAEWDGTVFKKRDINPGKDRNNFAIVVDPTP</sequence>
<evidence type="ECO:0000256" key="3">
    <source>
        <dbReference type="ARBA" id="ARBA00022691"/>
    </source>
</evidence>